<proteinExistence type="predicted"/>
<feature type="chain" id="PRO_5047317168" evidence="1">
    <location>
        <begin position="26"/>
        <end position="377"/>
    </location>
</feature>
<keyword evidence="3" id="KW-1185">Reference proteome</keyword>
<gene>
    <name evidence="2" type="ORF">AMOR_27390</name>
</gene>
<feature type="signal peptide" evidence="1">
    <location>
        <begin position="1"/>
        <end position="25"/>
    </location>
</feature>
<evidence type="ECO:0000256" key="1">
    <source>
        <dbReference type="SAM" id="SignalP"/>
    </source>
</evidence>
<reference evidence="3" key="1">
    <citation type="journal article" date="2022" name="Int. J. Syst. Evol. Microbiol.">
        <title>Anaeromyxobacter oryzae sp. nov., Anaeromyxobacter diazotrophicus sp. nov. and Anaeromyxobacter paludicola sp. nov., isolated from paddy soils.</title>
        <authorList>
            <person name="Itoh H."/>
            <person name="Xu Z."/>
            <person name="Mise K."/>
            <person name="Masuda Y."/>
            <person name="Ushijima N."/>
            <person name="Hayakawa C."/>
            <person name="Shiratori Y."/>
            <person name="Senoo K."/>
        </authorList>
    </citation>
    <scope>NUCLEOTIDE SEQUENCE [LARGE SCALE GENOMIC DNA]</scope>
    <source>
        <strain evidence="3">Red232</strain>
    </source>
</reference>
<evidence type="ECO:0000313" key="3">
    <source>
        <dbReference type="Proteomes" id="UP001162891"/>
    </source>
</evidence>
<name>A0ABM7WW60_9BACT</name>
<dbReference type="Proteomes" id="UP001162891">
    <property type="component" value="Chromosome"/>
</dbReference>
<protein>
    <submittedName>
        <fullName evidence="2">Uncharacterized protein</fullName>
    </submittedName>
</protein>
<organism evidence="2 3">
    <name type="scientific">Anaeromyxobacter oryzae</name>
    <dbReference type="NCBI Taxonomy" id="2918170"/>
    <lineage>
        <taxon>Bacteria</taxon>
        <taxon>Pseudomonadati</taxon>
        <taxon>Myxococcota</taxon>
        <taxon>Myxococcia</taxon>
        <taxon>Myxococcales</taxon>
        <taxon>Cystobacterineae</taxon>
        <taxon>Anaeromyxobacteraceae</taxon>
        <taxon>Anaeromyxobacter</taxon>
    </lineage>
</organism>
<keyword evidence="1" id="KW-0732">Signal</keyword>
<dbReference type="RefSeq" id="WP_248362037.1">
    <property type="nucleotide sequence ID" value="NZ_AP025591.1"/>
</dbReference>
<accession>A0ABM7WW60</accession>
<evidence type="ECO:0000313" key="2">
    <source>
        <dbReference type="EMBL" id="BDG03743.1"/>
    </source>
</evidence>
<sequence>MRLAAPRLLAAATLAAILSAPAARAASTPDEQARFLAGLPVPAGSPLAKLEEGASWKAHQKAMDDAWAKLSKRLAVMDGWAKAELAPRIQPNAKLLYLFGGPDAVTPLCLYPDAPAYLLAGLEKVGRVPPPEELKPKALENALSGLAEALRTVVPASFFRTDEMGHDLRGDEIDGVQPILYLFIARSGGKILGAEHIEIDATGAAKPKADGEKWGAGTPGVRVRFQREGHAPQEMIYVRVDLGDAALQKKPGFLTFARAYGNANAFLKAASFILHDNRFSKPRALLVEQSLSVLQDDSGLPFKVFEKGGWELTTFGTYLQPKPPFQRAYQKPLIKLFAAEPARPLPFKIGYRKDADESNLLLAVKKPATAAATAAPK</sequence>
<dbReference type="EMBL" id="AP025591">
    <property type="protein sequence ID" value="BDG03743.1"/>
    <property type="molecule type" value="Genomic_DNA"/>
</dbReference>